<dbReference type="PANTHER" id="PTHR43808:SF31">
    <property type="entry name" value="N-ACETYL-L-CITRULLINE DEACETYLASE"/>
    <property type="match status" value="1"/>
</dbReference>
<evidence type="ECO:0000259" key="12">
    <source>
        <dbReference type="Pfam" id="PF07687"/>
    </source>
</evidence>
<evidence type="ECO:0000313" key="13">
    <source>
        <dbReference type="EMBL" id="SFI49425.1"/>
    </source>
</evidence>
<dbReference type="InterPro" id="IPR036264">
    <property type="entry name" value="Bact_exopeptidase_dim_dom"/>
</dbReference>
<dbReference type="InterPro" id="IPR011650">
    <property type="entry name" value="Peptidase_M20_dimer"/>
</dbReference>
<feature type="domain" description="Peptidase M20 dimerisation" evidence="12">
    <location>
        <begin position="202"/>
        <end position="308"/>
    </location>
</feature>
<dbReference type="OrthoDB" id="9792335at2"/>
<organism evidence="13 14">
    <name type="scientific">Planctomicrobium piriforme</name>
    <dbReference type="NCBI Taxonomy" id="1576369"/>
    <lineage>
        <taxon>Bacteria</taxon>
        <taxon>Pseudomonadati</taxon>
        <taxon>Planctomycetota</taxon>
        <taxon>Planctomycetia</taxon>
        <taxon>Planctomycetales</taxon>
        <taxon>Planctomycetaceae</taxon>
        <taxon>Planctomicrobium</taxon>
    </lineage>
</organism>
<dbReference type="Pfam" id="PF07687">
    <property type="entry name" value="M20_dimer"/>
    <property type="match status" value="1"/>
</dbReference>
<accession>A0A1I3IN53</accession>
<dbReference type="Pfam" id="PF01546">
    <property type="entry name" value="Peptidase_M20"/>
    <property type="match status" value="1"/>
</dbReference>
<comment type="pathway">
    <text evidence="3">Amino-acid biosynthesis; L-lysine biosynthesis via DAP pathway; LL-2,6-diaminopimelate from (S)-tetrahydrodipicolinate (succinylase route): step 3/3.</text>
</comment>
<dbReference type="SUPFAM" id="SSF55031">
    <property type="entry name" value="Bacterial exopeptidase dimerisation domain"/>
    <property type="match status" value="1"/>
</dbReference>
<protein>
    <recommendedName>
        <fullName evidence="6">Probable succinyl-diaminopimelate desuccinylase</fullName>
        <ecNumber evidence="5">3.5.1.18</ecNumber>
    </recommendedName>
</protein>
<dbReference type="RefSeq" id="WP_092050940.1">
    <property type="nucleotide sequence ID" value="NZ_FOQD01000009.1"/>
</dbReference>
<sequence>MILTTEVLDGSQSTLSLRDPVSLLQQLVAIPSVNPMGKDLTGPIYFEHGMTNWLIRFFQQLDIPYEVHEVSRGRCNVVARLDSPDAPSTVLLDAHQDTVPVDGMEIDPFKPVIRDGRLYGRGACDVKGGMAAMLAAFARLAQTRPSGAANVVMSCTCDEEYTATGAESLARHWLQSDLPDSLISSPPDLCIVAEPTDLHVVVAHRGVLRWKLRTLGRACHSSRPHEGRNAIYSMAQVLQVLQQYAEDLPRMSGSHPLCGTATLSVGRINGGTSVNIVPHECEIEIDRRLIPGEHPETVLADLNAYLHSRTNAEYEMLPAWIVAAPLADGDNHVWADRLLRQIAEVSGVREKQGAWYGTNASSFAAAGVPSIVYGPGSIAQAHTADEWIELTQLEQASETYYRFCTDPIEGVRGEGTGVREIQEMGSADGC</sequence>
<keyword evidence="10" id="KW-0170">Cobalt</keyword>
<evidence type="ECO:0000256" key="6">
    <source>
        <dbReference type="ARBA" id="ARBA00016853"/>
    </source>
</evidence>
<dbReference type="NCBIfam" id="TIGR01910">
    <property type="entry name" value="DapE-ArgE"/>
    <property type="match status" value="1"/>
</dbReference>
<dbReference type="GO" id="GO:0046872">
    <property type="term" value="F:metal ion binding"/>
    <property type="evidence" value="ECO:0007669"/>
    <property type="project" value="UniProtKB-KW"/>
</dbReference>
<dbReference type="Gene3D" id="3.30.70.360">
    <property type="match status" value="1"/>
</dbReference>
<dbReference type="InterPro" id="IPR001261">
    <property type="entry name" value="ArgE/DapE_CS"/>
</dbReference>
<reference evidence="14" key="1">
    <citation type="submission" date="2016-10" db="EMBL/GenBank/DDBJ databases">
        <authorList>
            <person name="Varghese N."/>
            <person name="Submissions S."/>
        </authorList>
    </citation>
    <scope>NUCLEOTIDE SEQUENCE [LARGE SCALE GENOMIC DNA]</scope>
    <source>
        <strain evidence="14">DSM 26348</strain>
    </source>
</reference>
<dbReference type="Proteomes" id="UP000199518">
    <property type="component" value="Unassembled WGS sequence"/>
</dbReference>
<dbReference type="STRING" id="1576369.SAMN05421753_109193"/>
<evidence type="ECO:0000256" key="7">
    <source>
        <dbReference type="ARBA" id="ARBA00022723"/>
    </source>
</evidence>
<evidence type="ECO:0000256" key="9">
    <source>
        <dbReference type="ARBA" id="ARBA00022833"/>
    </source>
</evidence>
<evidence type="ECO:0000256" key="3">
    <source>
        <dbReference type="ARBA" id="ARBA00005130"/>
    </source>
</evidence>
<dbReference type="CDD" id="cd03894">
    <property type="entry name" value="M20_ArgE"/>
    <property type="match status" value="1"/>
</dbReference>
<dbReference type="GO" id="GO:0009089">
    <property type="term" value="P:lysine biosynthetic process via diaminopimelate"/>
    <property type="evidence" value="ECO:0007669"/>
    <property type="project" value="UniProtKB-UniPathway"/>
</dbReference>
<evidence type="ECO:0000256" key="10">
    <source>
        <dbReference type="ARBA" id="ARBA00023285"/>
    </source>
</evidence>
<dbReference type="PANTHER" id="PTHR43808">
    <property type="entry name" value="ACETYLORNITHINE DEACETYLASE"/>
    <property type="match status" value="1"/>
</dbReference>
<dbReference type="PROSITE" id="PS00758">
    <property type="entry name" value="ARGE_DAPE_CPG2_1"/>
    <property type="match status" value="1"/>
</dbReference>
<evidence type="ECO:0000313" key="14">
    <source>
        <dbReference type="Proteomes" id="UP000199518"/>
    </source>
</evidence>
<evidence type="ECO:0000256" key="2">
    <source>
        <dbReference type="ARBA" id="ARBA00001947"/>
    </source>
</evidence>
<gene>
    <name evidence="13" type="ORF">SAMN05421753_109193</name>
</gene>
<dbReference type="UniPathway" id="UPA00034">
    <property type="reaction ID" value="UER00021"/>
</dbReference>
<keyword evidence="9" id="KW-0862">Zinc</keyword>
<evidence type="ECO:0000256" key="8">
    <source>
        <dbReference type="ARBA" id="ARBA00022801"/>
    </source>
</evidence>
<dbReference type="GO" id="GO:0006526">
    <property type="term" value="P:L-arginine biosynthetic process"/>
    <property type="evidence" value="ECO:0007669"/>
    <property type="project" value="TreeGrafter"/>
</dbReference>
<keyword evidence="8" id="KW-0378">Hydrolase</keyword>
<dbReference type="AlphaFoldDB" id="A0A1I3IN53"/>
<dbReference type="InterPro" id="IPR002933">
    <property type="entry name" value="Peptidase_M20"/>
</dbReference>
<comment type="catalytic activity">
    <reaction evidence="11">
        <text>N-succinyl-(2S,6S)-2,6-diaminopimelate + H2O = (2S,6S)-2,6-diaminopimelate + succinate</text>
        <dbReference type="Rhea" id="RHEA:22608"/>
        <dbReference type="ChEBI" id="CHEBI:15377"/>
        <dbReference type="ChEBI" id="CHEBI:30031"/>
        <dbReference type="ChEBI" id="CHEBI:57609"/>
        <dbReference type="ChEBI" id="CHEBI:58087"/>
        <dbReference type="EC" id="3.5.1.18"/>
    </reaction>
</comment>
<comment type="similarity">
    <text evidence="4">Belongs to the peptidase M20A family.</text>
</comment>
<dbReference type="GO" id="GO:0008777">
    <property type="term" value="F:acetylornithine deacetylase activity"/>
    <property type="evidence" value="ECO:0007669"/>
    <property type="project" value="TreeGrafter"/>
</dbReference>
<dbReference type="SUPFAM" id="SSF53187">
    <property type="entry name" value="Zn-dependent exopeptidases"/>
    <property type="match status" value="1"/>
</dbReference>
<dbReference type="Gene3D" id="3.40.630.10">
    <property type="entry name" value="Zn peptidases"/>
    <property type="match status" value="1"/>
</dbReference>
<dbReference type="GO" id="GO:0009014">
    <property type="term" value="F:succinyl-diaminopimelate desuccinylase activity"/>
    <property type="evidence" value="ECO:0007669"/>
    <property type="project" value="UniProtKB-EC"/>
</dbReference>
<proteinExistence type="inferred from homology"/>
<evidence type="ECO:0000256" key="5">
    <source>
        <dbReference type="ARBA" id="ARBA00011921"/>
    </source>
</evidence>
<comment type="cofactor">
    <cofactor evidence="2">
        <name>Zn(2+)</name>
        <dbReference type="ChEBI" id="CHEBI:29105"/>
    </cofactor>
</comment>
<evidence type="ECO:0000256" key="1">
    <source>
        <dbReference type="ARBA" id="ARBA00001941"/>
    </source>
</evidence>
<comment type="cofactor">
    <cofactor evidence="1">
        <name>Co(2+)</name>
        <dbReference type="ChEBI" id="CHEBI:48828"/>
    </cofactor>
</comment>
<evidence type="ECO:0000256" key="4">
    <source>
        <dbReference type="ARBA" id="ARBA00006247"/>
    </source>
</evidence>
<dbReference type="EMBL" id="FOQD01000009">
    <property type="protein sequence ID" value="SFI49425.1"/>
    <property type="molecule type" value="Genomic_DNA"/>
</dbReference>
<dbReference type="InterPro" id="IPR050072">
    <property type="entry name" value="Peptidase_M20A"/>
</dbReference>
<keyword evidence="14" id="KW-1185">Reference proteome</keyword>
<dbReference type="InterPro" id="IPR010182">
    <property type="entry name" value="ArgE/DapE"/>
</dbReference>
<dbReference type="EC" id="3.5.1.18" evidence="5"/>
<name>A0A1I3IN53_9PLAN</name>
<evidence type="ECO:0000256" key="11">
    <source>
        <dbReference type="ARBA" id="ARBA00051301"/>
    </source>
</evidence>
<keyword evidence="7" id="KW-0479">Metal-binding</keyword>